<proteinExistence type="predicted"/>
<feature type="signal peptide" evidence="1">
    <location>
        <begin position="1"/>
        <end position="23"/>
    </location>
</feature>
<evidence type="ECO:0000256" key="1">
    <source>
        <dbReference type="SAM" id="SignalP"/>
    </source>
</evidence>
<organism evidence="2 3">
    <name type="scientific">Marinobacter manganoxydans MnI7-9</name>
    <dbReference type="NCBI Taxonomy" id="1094979"/>
    <lineage>
        <taxon>Bacteria</taxon>
        <taxon>Pseudomonadati</taxon>
        <taxon>Pseudomonadota</taxon>
        <taxon>Gammaproteobacteria</taxon>
        <taxon>Pseudomonadales</taxon>
        <taxon>Marinobacteraceae</taxon>
        <taxon>Marinobacter</taxon>
    </lineage>
</organism>
<dbReference type="EMBL" id="AGTR01000041">
    <property type="protein sequence ID" value="EHJ04432.1"/>
    <property type="molecule type" value="Genomic_DNA"/>
</dbReference>
<name>G6YTU3_9GAMM</name>
<accession>G6YTU3</accession>
<keyword evidence="1" id="KW-0732">Signal</keyword>
<keyword evidence="3" id="KW-1185">Reference proteome</keyword>
<gene>
    <name evidence="2" type="ORF">KYE_11426</name>
</gene>
<reference evidence="2 3" key="1">
    <citation type="journal article" date="2012" name="J. Bacteriol.">
        <title>Genome sequence of deep-sea manganese-oxidizing bacterium Marinobacter manganoxydans MnI7-9.</title>
        <authorList>
            <person name="Wang H."/>
            <person name="Li H."/>
            <person name="Shao Z."/>
            <person name="Liao S."/>
            <person name="Johnstone L."/>
            <person name="Rensing C."/>
            <person name="Wang G."/>
        </authorList>
    </citation>
    <scope>NUCLEOTIDE SEQUENCE [LARGE SCALE GENOMIC DNA]</scope>
    <source>
        <strain evidence="2 3">MnI7-9</strain>
    </source>
</reference>
<feature type="non-terminal residue" evidence="2">
    <location>
        <position position="238"/>
    </location>
</feature>
<evidence type="ECO:0000313" key="2">
    <source>
        <dbReference type="EMBL" id="EHJ04432.1"/>
    </source>
</evidence>
<dbReference type="AlphaFoldDB" id="G6YTU3"/>
<sequence length="238" mass="26390">MSFRTQVLSCLIASTALASAAQANIRDYYEEPGLNPFKETINQNFGEEIDPFSGQLQLSYTDLVVPGNGGFDIRINRIYNNPQDAFLPYSPYGYGWSMHFGRIAVSDSNADKVCSQNLFSVDVLDNPSLELADGSRQLLVLADQHGPELITKQWWSANCNGNNDVIVKSPDGTTYTMDYRANDSEGLKIYATRIEDANGNWMTIDYNTNAFSITYIESISTSDGRSVNYSYANTGSDN</sequence>
<protein>
    <submittedName>
        <fullName evidence="2">YD repeat-containing protein</fullName>
    </submittedName>
</protein>
<dbReference type="Proteomes" id="UP000003208">
    <property type="component" value="Unassembled WGS sequence"/>
</dbReference>
<feature type="chain" id="PRO_5003490862" evidence="1">
    <location>
        <begin position="24"/>
        <end position="238"/>
    </location>
</feature>
<evidence type="ECO:0000313" key="3">
    <source>
        <dbReference type="Proteomes" id="UP000003208"/>
    </source>
</evidence>